<gene>
    <name evidence="2" type="ORF">J2T15_002272</name>
</gene>
<reference evidence="2 3" key="1">
    <citation type="submission" date="2023-07" db="EMBL/GenBank/DDBJ databases">
        <title>Sorghum-associated microbial communities from plants grown in Nebraska, USA.</title>
        <authorList>
            <person name="Schachtman D."/>
        </authorList>
    </citation>
    <scope>NUCLEOTIDE SEQUENCE [LARGE SCALE GENOMIC DNA]</scope>
    <source>
        <strain evidence="2 3">CC482</strain>
    </source>
</reference>
<accession>A0ABT9TZM5</accession>
<dbReference type="Proteomes" id="UP001229346">
    <property type="component" value="Unassembled WGS sequence"/>
</dbReference>
<evidence type="ECO:0000313" key="3">
    <source>
        <dbReference type="Proteomes" id="UP001229346"/>
    </source>
</evidence>
<dbReference type="Gene3D" id="1.10.530.10">
    <property type="match status" value="1"/>
</dbReference>
<dbReference type="CDD" id="cd16896">
    <property type="entry name" value="LT_Slt70-like"/>
    <property type="match status" value="1"/>
</dbReference>
<dbReference type="SUPFAM" id="SSF53955">
    <property type="entry name" value="Lysozyme-like"/>
    <property type="match status" value="1"/>
</dbReference>
<dbReference type="InterPro" id="IPR008258">
    <property type="entry name" value="Transglycosylase_SLT_dom_1"/>
</dbReference>
<dbReference type="PANTHER" id="PTHR37423">
    <property type="entry name" value="SOLUBLE LYTIC MUREIN TRANSGLYCOSYLASE-RELATED"/>
    <property type="match status" value="1"/>
</dbReference>
<sequence length="234" mass="24655">MSIDPRTMKTLLQLQLTPSVDFQANSNPLTKTETDGSPSLFDTLLSQYMNGTVDTGTGANVASALPTDMLSQLTSLGSLSGLSSLSELGLSDNLPDAKWAGSGHYDELIQQASAKYGVDPSLIEAVIKTESGFQSDAVSSAGAKGLMQLMDGTARGLGVSNSFDPEQNINGGTKYLSLLMRKYNGNEQVALAAYNAGPGRIDRLGIGTNEELQAAIGSLPEETQRYVTKVLQAK</sequence>
<feature type="domain" description="Transglycosylase SLT" evidence="1">
    <location>
        <begin position="108"/>
        <end position="203"/>
    </location>
</feature>
<evidence type="ECO:0000259" key="1">
    <source>
        <dbReference type="Pfam" id="PF01464"/>
    </source>
</evidence>
<dbReference type="InterPro" id="IPR023346">
    <property type="entry name" value="Lysozyme-like_dom_sf"/>
</dbReference>
<proteinExistence type="predicted"/>
<dbReference type="Pfam" id="PF01464">
    <property type="entry name" value="SLT"/>
    <property type="match status" value="1"/>
</dbReference>
<dbReference type="PANTHER" id="PTHR37423:SF2">
    <property type="entry name" value="MEMBRANE-BOUND LYTIC MUREIN TRANSGLYCOSYLASE C"/>
    <property type="match status" value="1"/>
</dbReference>
<protein>
    <submittedName>
        <fullName evidence="2">Soluble lytic murein transglycosylase-like protein</fullName>
    </submittedName>
</protein>
<evidence type="ECO:0000313" key="2">
    <source>
        <dbReference type="EMBL" id="MDQ0112837.1"/>
    </source>
</evidence>
<keyword evidence="3" id="KW-1185">Reference proteome</keyword>
<dbReference type="EMBL" id="JAUSSU010000004">
    <property type="protein sequence ID" value="MDQ0112837.1"/>
    <property type="molecule type" value="Genomic_DNA"/>
</dbReference>
<comment type="caution">
    <text evidence="2">The sequence shown here is derived from an EMBL/GenBank/DDBJ whole genome shotgun (WGS) entry which is preliminary data.</text>
</comment>
<name>A0ABT9TZM5_PAEHA</name>
<organism evidence="2 3">
    <name type="scientific">Paenibacillus harenae</name>
    <dbReference type="NCBI Taxonomy" id="306543"/>
    <lineage>
        <taxon>Bacteria</taxon>
        <taxon>Bacillati</taxon>
        <taxon>Bacillota</taxon>
        <taxon>Bacilli</taxon>
        <taxon>Bacillales</taxon>
        <taxon>Paenibacillaceae</taxon>
        <taxon>Paenibacillus</taxon>
    </lineage>
</organism>